<dbReference type="EMBL" id="CH916366">
    <property type="protein sequence ID" value="EDV97895.1"/>
    <property type="molecule type" value="Genomic_DNA"/>
</dbReference>
<dbReference type="Proteomes" id="UP000001070">
    <property type="component" value="Unassembled WGS sequence"/>
</dbReference>
<protein>
    <submittedName>
        <fullName evidence="2">GH17127</fullName>
    </submittedName>
</protein>
<name>B4J0P0_DROGR</name>
<proteinExistence type="predicted"/>
<dbReference type="HOGENOM" id="CLU_1940273_0_0_1"/>
<accession>B4J0P0</accession>
<feature type="region of interest" description="Disordered" evidence="1">
    <location>
        <begin position="1"/>
        <end position="47"/>
    </location>
</feature>
<reference evidence="2 3" key="1">
    <citation type="journal article" date="2007" name="Nature">
        <title>Evolution of genes and genomes on the Drosophila phylogeny.</title>
        <authorList>
            <consortium name="Drosophila 12 Genomes Consortium"/>
            <person name="Clark A.G."/>
            <person name="Eisen M.B."/>
            <person name="Smith D.R."/>
            <person name="Bergman C.M."/>
            <person name="Oliver B."/>
            <person name="Markow T.A."/>
            <person name="Kaufman T.C."/>
            <person name="Kellis M."/>
            <person name="Gelbart W."/>
            <person name="Iyer V.N."/>
            <person name="Pollard D.A."/>
            <person name="Sackton T.B."/>
            <person name="Larracuente A.M."/>
            <person name="Singh N.D."/>
            <person name="Abad J.P."/>
            <person name="Abt D.N."/>
            <person name="Adryan B."/>
            <person name="Aguade M."/>
            <person name="Akashi H."/>
            <person name="Anderson W.W."/>
            <person name="Aquadro C.F."/>
            <person name="Ardell D.H."/>
            <person name="Arguello R."/>
            <person name="Artieri C.G."/>
            <person name="Barbash D.A."/>
            <person name="Barker D."/>
            <person name="Barsanti P."/>
            <person name="Batterham P."/>
            <person name="Batzoglou S."/>
            <person name="Begun D."/>
            <person name="Bhutkar A."/>
            <person name="Blanco E."/>
            <person name="Bosak S.A."/>
            <person name="Bradley R.K."/>
            <person name="Brand A.D."/>
            <person name="Brent M.R."/>
            <person name="Brooks A.N."/>
            <person name="Brown R.H."/>
            <person name="Butlin R.K."/>
            <person name="Caggese C."/>
            <person name="Calvi B.R."/>
            <person name="Bernardo de Carvalho A."/>
            <person name="Caspi A."/>
            <person name="Castrezana S."/>
            <person name="Celniker S.E."/>
            <person name="Chang J.L."/>
            <person name="Chapple C."/>
            <person name="Chatterji S."/>
            <person name="Chinwalla A."/>
            <person name="Civetta A."/>
            <person name="Clifton S.W."/>
            <person name="Comeron J.M."/>
            <person name="Costello J.C."/>
            <person name="Coyne J.A."/>
            <person name="Daub J."/>
            <person name="David R.G."/>
            <person name="Delcher A.L."/>
            <person name="Delehaunty K."/>
            <person name="Do C.B."/>
            <person name="Ebling H."/>
            <person name="Edwards K."/>
            <person name="Eickbush T."/>
            <person name="Evans J.D."/>
            <person name="Filipski A."/>
            <person name="Findeiss S."/>
            <person name="Freyhult E."/>
            <person name="Fulton L."/>
            <person name="Fulton R."/>
            <person name="Garcia A.C."/>
            <person name="Gardiner A."/>
            <person name="Garfield D.A."/>
            <person name="Garvin B.E."/>
            <person name="Gibson G."/>
            <person name="Gilbert D."/>
            <person name="Gnerre S."/>
            <person name="Godfrey J."/>
            <person name="Good R."/>
            <person name="Gotea V."/>
            <person name="Gravely B."/>
            <person name="Greenberg A.J."/>
            <person name="Griffiths-Jones S."/>
            <person name="Gross S."/>
            <person name="Guigo R."/>
            <person name="Gustafson E.A."/>
            <person name="Haerty W."/>
            <person name="Hahn M.W."/>
            <person name="Halligan D.L."/>
            <person name="Halpern A.L."/>
            <person name="Halter G.M."/>
            <person name="Han M.V."/>
            <person name="Heger A."/>
            <person name="Hillier L."/>
            <person name="Hinrichs A.S."/>
            <person name="Holmes I."/>
            <person name="Hoskins R.A."/>
            <person name="Hubisz M.J."/>
            <person name="Hultmark D."/>
            <person name="Huntley M.A."/>
            <person name="Jaffe D.B."/>
            <person name="Jagadeeshan S."/>
            <person name="Jeck W.R."/>
            <person name="Johnson J."/>
            <person name="Jones C.D."/>
            <person name="Jordan W.C."/>
            <person name="Karpen G.H."/>
            <person name="Kataoka E."/>
            <person name="Keightley P.D."/>
            <person name="Kheradpour P."/>
            <person name="Kirkness E.F."/>
            <person name="Koerich L.B."/>
            <person name="Kristiansen K."/>
            <person name="Kudrna D."/>
            <person name="Kulathinal R.J."/>
            <person name="Kumar S."/>
            <person name="Kwok R."/>
            <person name="Lander E."/>
            <person name="Langley C.H."/>
            <person name="Lapoint R."/>
            <person name="Lazzaro B.P."/>
            <person name="Lee S.J."/>
            <person name="Levesque L."/>
            <person name="Li R."/>
            <person name="Lin C.F."/>
            <person name="Lin M.F."/>
            <person name="Lindblad-Toh K."/>
            <person name="Llopart A."/>
            <person name="Long M."/>
            <person name="Low L."/>
            <person name="Lozovsky E."/>
            <person name="Lu J."/>
            <person name="Luo M."/>
            <person name="Machado C.A."/>
            <person name="Makalowski W."/>
            <person name="Marzo M."/>
            <person name="Matsuda M."/>
            <person name="Matzkin L."/>
            <person name="McAllister B."/>
            <person name="McBride C.S."/>
            <person name="McKernan B."/>
            <person name="McKernan K."/>
            <person name="Mendez-Lago M."/>
            <person name="Minx P."/>
            <person name="Mollenhauer M.U."/>
            <person name="Montooth K."/>
            <person name="Mount S.M."/>
            <person name="Mu X."/>
            <person name="Myers E."/>
            <person name="Negre B."/>
            <person name="Newfeld S."/>
            <person name="Nielsen R."/>
            <person name="Noor M.A."/>
            <person name="O'Grady P."/>
            <person name="Pachter L."/>
            <person name="Papaceit M."/>
            <person name="Parisi M.J."/>
            <person name="Parisi M."/>
            <person name="Parts L."/>
            <person name="Pedersen J.S."/>
            <person name="Pesole G."/>
            <person name="Phillippy A.M."/>
            <person name="Ponting C.P."/>
            <person name="Pop M."/>
            <person name="Porcelli D."/>
            <person name="Powell J.R."/>
            <person name="Prohaska S."/>
            <person name="Pruitt K."/>
            <person name="Puig M."/>
            <person name="Quesneville H."/>
            <person name="Ram K.R."/>
            <person name="Rand D."/>
            <person name="Rasmussen M.D."/>
            <person name="Reed L.K."/>
            <person name="Reenan R."/>
            <person name="Reily A."/>
            <person name="Remington K.A."/>
            <person name="Rieger T.T."/>
            <person name="Ritchie M.G."/>
            <person name="Robin C."/>
            <person name="Rogers Y.H."/>
            <person name="Rohde C."/>
            <person name="Rozas J."/>
            <person name="Rubenfield M.J."/>
            <person name="Ruiz A."/>
            <person name="Russo S."/>
            <person name="Salzberg S.L."/>
            <person name="Sanchez-Gracia A."/>
            <person name="Saranga D.J."/>
            <person name="Sato H."/>
            <person name="Schaeffer S.W."/>
            <person name="Schatz M.C."/>
            <person name="Schlenke T."/>
            <person name="Schwartz R."/>
            <person name="Segarra C."/>
            <person name="Singh R.S."/>
            <person name="Sirot L."/>
            <person name="Sirota M."/>
            <person name="Sisneros N.B."/>
            <person name="Smith C.D."/>
            <person name="Smith T.F."/>
            <person name="Spieth J."/>
            <person name="Stage D.E."/>
            <person name="Stark A."/>
            <person name="Stephan W."/>
            <person name="Strausberg R.L."/>
            <person name="Strempel S."/>
            <person name="Sturgill D."/>
            <person name="Sutton G."/>
            <person name="Sutton G.G."/>
            <person name="Tao W."/>
            <person name="Teichmann S."/>
            <person name="Tobari Y.N."/>
            <person name="Tomimura Y."/>
            <person name="Tsolas J.M."/>
            <person name="Valente V.L."/>
            <person name="Venter E."/>
            <person name="Venter J.C."/>
            <person name="Vicario S."/>
            <person name="Vieira F.G."/>
            <person name="Vilella A.J."/>
            <person name="Villasante A."/>
            <person name="Walenz B."/>
            <person name="Wang J."/>
            <person name="Wasserman M."/>
            <person name="Watts T."/>
            <person name="Wilson D."/>
            <person name="Wilson R.K."/>
            <person name="Wing R.A."/>
            <person name="Wolfner M.F."/>
            <person name="Wong A."/>
            <person name="Wong G.K."/>
            <person name="Wu C.I."/>
            <person name="Wu G."/>
            <person name="Yamamoto D."/>
            <person name="Yang H.P."/>
            <person name="Yang S.P."/>
            <person name="Yorke J.A."/>
            <person name="Yoshida K."/>
            <person name="Zdobnov E."/>
            <person name="Zhang P."/>
            <person name="Zhang Y."/>
            <person name="Zimin A.V."/>
            <person name="Baldwin J."/>
            <person name="Abdouelleil A."/>
            <person name="Abdulkadir J."/>
            <person name="Abebe A."/>
            <person name="Abera B."/>
            <person name="Abreu J."/>
            <person name="Acer S.C."/>
            <person name="Aftuck L."/>
            <person name="Alexander A."/>
            <person name="An P."/>
            <person name="Anderson E."/>
            <person name="Anderson S."/>
            <person name="Arachi H."/>
            <person name="Azer M."/>
            <person name="Bachantsang P."/>
            <person name="Barry A."/>
            <person name="Bayul T."/>
            <person name="Berlin A."/>
            <person name="Bessette D."/>
            <person name="Bloom T."/>
            <person name="Blye J."/>
            <person name="Boguslavskiy L."/>
            <person name="Bonnet C."/>
            <person name="Boukhgalter B."/>
            <person name="Bourzgui I."/>
            <person name="Brown A."/>
            <person name="Cahill P."/>
            <person name="Channer S."/>
            <person name="Cheshatsang Y."/>
            <person name="Chuda L."/>
            <person name="Citroen M."/>
            <person name="Collymore A."/>
            <person name="Cooke P."/>
            <person name="Costello M."/>
            <person name="D'Aco K."/>
            <person name="Daza R."/>
            <person name="De Haan G."/>
            <person name="DeGray S."/>
            <person name="DeMaso C."/>
            <person name="Dhargay N."/>
            <person name="Dooley K."/>
            <person name="Dooley E."/>
            <person name="Doricent M."/>
            <person name="Dorje P."/>
            <person name="Dorjee K."/>
            <person name="Dupes A."/>
            <person name="Elong R."/>
            <person name="Falk J."/>
            <person name="Farina A."/>
            <person name="Faro S."/>
            <person name="Ferguson D."/>
            <person name="Fisher S."/>
            <person name="Foley C.D."/>
            <person name="Franke A."/>
            <person name="Friedrich D."/>
            <person name="Gadbois L."/>
            <person name="Gearin G."/>
            <person name="Gearin C.R."/>
            <person name="Giannoukos G."/>
            <person name="Goode T."/>
            <person name="Graham J."/>
            <person name="Grandbois E."/>
            <person name="Grewal S."/>
            <person name="Gyaltsen K."/>
            <person name="Hafez N."/>
            <person name="Hagos B."/>
            <person name="Hall J."/>
            <person name="Henson C."/>
            <person name="Hollinger A."/>
            <person name="Honan T."/>
            <person name="Huard M.D."/>
            <person name="Hughes L."/>
            <person name="Hurhula B."/>
            <person name="Husby M.E."/>
            <person name="Kamat A."/>
            <person name="Kanga B."/>
            <person name="Kashin S."/>
            <person name="Khazanovich D."/>
            <person name="Kisner P."/>
            <person name="Lance K."/>
            <person name="Lara M."/>
            <person name="Lee W."/>
            <person name="Lennon N."/>
            <person name="Letendre F."/>
            <person name="LeVine R."/>
            <person name="Lipovsky A."/>
            <person name="Liu X."/>
            <person name="Liu J."/>
            <person name="Liu S."/>
            <person name="Lokyitsang T."/>
            <person name="Lokyitsang Y."/>
            <person name="Lubonja R."/>
            <person name="Lui A."/>
            <person name="MacDonald P."/>
            <person name="Magnisalis V."/>
            <person name="Maru K."/>
            <person name="Matthews C."/>
            <person name="McCusker W."/>
            <person name="McDonough S."/>
            <person name="Mehta T."/>
            <person name="Meldrim J."/>
            <person name="Meneus L."/>
            <person name="Mihai O."/>
            <person name="Mihalev A."/>
            <person name="Mihova T."/>
            <person name="Mittelman R."/>
            <person name="Mlenga V."/>
            <person name="Montmayeur A."/>
            <person name="Mulrain L."/>
            <person name="Navidi A."/>
            <person name="Naylor J."/>
            <person name="Negash T."/>
            <person name="Nguyen T."/>
            <person name="Nguyen N."/>
            <person name="Nicol R."/>
            <person name="Norbu C."/>
            <person name="Norbu N."/>
            <person name="Novod N."/>
            <person name="O'Neill B."/>
            <person name="Osman S."/>
            <person name="Markiewicz E."/>
            <person name="Oyono O.L."/>
            <person name="Patti C."/>
            <person name="Phunkhang P."/>
            <person name="Pierre F."/>
            <person name="Priest M."/>
            <person name="Raghuraman S."/>
            <person name="Rege F."/>
            <person name="Reyes R."/>
            <person name="Rise C."/>
            <person name="Rogov P."/>
            <person name="Ross K."/>
            <person name="Ryan E."/>
            <person name="Settipalli S."/>
            <person name="Shea T."/>
            <person name="Sherpa N."/>
            <person name="Shi L."/>
            <person name="Shih D."/>
            <person name="Sparrow T."/>
            <person name="Spaulding J."/>
            <person name="Stalker J."/>
            <person name="Stange-Thomann N."/>
            <person name="Stavropoulos S."/>
            <person name="Stone C."/>
            <person name="Strader C."/>
            <person name="Tesfaye S."/>
            <person name="Thomson T."/>
            <person name="Thoulutsang Y."/>
            <person name="Thoulutsang D."/>
            <person name="Topham K."/>
            <person name="Topping I."/>
            <person name="Tsamla T."/>
            <person name="Vassiliev H."/>
            <person name="Vo A."/>
            <person name="Wangchuk T."/>
            <person name="Wangdi T."/>
            <person name="Weiand M."/>
            <person name="Wilkinson J."/>
            <person name="Wilson A."/>
            <person name="Yadav S."/>
            <person name="Young G."/>
            <person name="Yu Q."/>
            <person name="Zembek L."/>
            <person name="Zhong D."/>
            <person name="Zimmer A."/>
            <person name="Zwirko Z."/>
            <person name="Jaffe D.B."/>
            <person name="Alvarez P."/>
            <person name="Brockman W."/>
            <person name="Butler J."/>
            <person name="Chin C."/>
            <person name="Gnerre S."/>
            <person name="Grabherr M."/>
            <person name="Kleber M."/>
            <person name="Mauceli E."/>
            <person name="MacCallum I."/>
        </authorList>
    </citation>
    <scope>NUCLEOTIDE SEQUENCE [LARGE SCALE GENOMIC DNA]</scope>
    <source>
        <strain evidence="3">Tucson 15287-2541.00</strain>
    </source>
</reference>
<keyword evidence="3" id="KW-1185">Reference proteome</keyword>
<feature type="compositionally biased region" description="Acidic residues" evidence="1">
    <location>
        <begin position="9"/>
        <end position="32"/>
    </location>
</feature>
<evidence type="ECO:0000313" key="3">
    <source>
        <dbReference type="Proteomes" id="UP000001070"/>
    </source>
</evidence>
<sequence length="130" mass="13746">MRWGCNEQQTDDDDDDGDGDDDDANEDEDENGNENGNGNGNENGSVGHQICAAHIPYAHSVKRFSLVTQTTMTMLCGVGGSGCTVGVSLLLLPRNESTANAQNAAGKKRSVLLENLVRVGQPPDIEPNSS</sequence>
<evidence type="ECO:0000313" key="2">
    <source>
        <dbReference type="EMBL" id="EDV97895.1"/>
    </source>
</evidence>
<dbReference type="InParanoid" id="B4J0P0"/>
<evidence type="ECO:0000256" key="1">
    <source>
        <dbReference type="SAM" id="MobiDB-lite"/>
    </source>
</evidence>
<dbReference type="AlphaFoldDB" id="B4J0P0"/>
<organism evidence="3">
    <name type="scientific">Drosophila grimshawi</name>
    <name type="common">Hawaiian fruit fly</name>
    <name type="synonym">Idiomyia grimshawi</name>
    <dbReference type="NCBI Taxonomy" id="7222"/>
    <lineage>
        <taxon>Eukaryota</taxon>
        <taxon>Metazoa</taxon>
        <taxon>Ecdysozoa</taxon>
        <taxon>Arthropoda</taxon>
        <taxon>Hexapoda</taxon>
        <taxon>Insecta</taxon>
        <taxon>Pterygota</taxon>
        <taxon>Neoptera</taxon>
        <taxon>Endopterygota</taxon>
        <taxon>Diptera</taxon>
        <taxon>Brachycera</taxon>
        <taxon>Muscomorpha</taxon>
        <taxon>Ephydroidea</taxon>
        <taxon>Drosophilidae</taxon>
        <taxon>Drosophila</taxon>
        <taxon>Hawaiian Drosophila</taxon>
    </lineage>
</organism>
<gene>
    <name evidence="2" type="primary">Dgri\GH17127</name>
    <name evidence="2" type="ORF">Dgri_GH17127</name>
</gene>